<feature type="transmembrane region" description="Helical" evidence="9">
    <location>
        <begin position="561"/>
        <end position="582"/>
    </location>
</feature>
<dbReference type="GeneID" id="1478283"/>
<dbReference type="EMBL" id="DUJS01000004">
    <property type="protein sequence ID" value="HII70867.1"/>
    <property type="molecule type" value="Genomic_DNA"/>
</dbReference>
<dbReference type="RefSeq" id="WP_011020056.1">
    <property type="nucleotide sequence ID" value="NZ_DUJS01000004.1"/>
</dbReference>
<dbReference type="InterPro" id="IPR000515">
    <property type="entry name" value="MetI-like"/>
</dbReference>
<dbReference type="InterPro" id="IPR051124">
    <property type="entry name" value="Phosphate_Transport_Permease"/>
</dbReference>
<keyword evidence="8 9" id="KW-0472">Membrane</keyword>
<feature type="transmembrane region" description="Helical" evidence="9">
    <location>
        <begin position="117"/>
        <end position="135"/>
    </location>
</feature>
<feature type="transmembrane region" description="Helical" evidence="9">
    <location>
        <begin position="512"/>
        <end position="531"/>
    </location>
</feature>
<evidence type="ECO:0000256" key="7">
    <source>
        <dbReference type="ARBA" id="ARBA00022989"/>
    </source>
</evidence>
<evidence type="ECO:0000256" key="4">
    <source>
        <dbReference type="ARBA" id="ARBA00022475"/>
    </source>
</evidence>
<feature type="transmembrane region" description="Helical" evidence="9">
    <location>
        <begin position="21"/>
        <end position="39"/>
    </location>
</feature>
<feature type="domain" description="ABC transmembrane type-1" evidence="10">
    <location>
        <begin position="74"/>
        <end position="285"/>
    </location>
</feature>
<dbReference type="Proteomes" id="UP000619545">
    <property type="component" value="Unassembled WGS sequence"/>
</dbReference>
<reference evidence="11" key="1">
    <citation type="journal article" date="2020" name="bioRxiv">
        <title>A rank-normalized archaeal taxonomy based on genome phylogeny resolves widespread incomplete and uneven classifications.</title>
        <authorList>
            <person name="Rinke C."/>
            <person name="Chuvochina M."/>
            <person name="Mussig A.J."/>
            <person name="Chaumeil P.-A."/>
            <person name="Waite D.W."/>
            <person name="Whitman W.B."/>
            <person name="Parks D.H."/>
            <person name="Hugenholtz P."/>
        </authorList>
    </citation>
    <scope>NUCLEOTIDE SEQUENCE</scope>
    <source>
        <strain evidence="11">UBA8853</strain>
    </source>
</reference>
<feature type="transmembrane region" description="Helical" evidence="9">
    <location>
        <begin position="406"/>
        <end position="432"/>
    </location>
</feature>
<dbReference type="SUPFAM" id="SSF161098">
    <property type="entry name" value="MetI-like"/>
    <property type="match status" value="2"/>
</dbReference>
<dbReference type="Gene3D" id="1.10.3720.10">
    <property type="entry name" value="MetI-like"/>
    <property type="match status" value="2"/>
</dbReference>
<evidence type="ECO:0000256" key="9">
    <source>
        <dbReference type="SAM" id="Phobius"/>
    </source>
</evidence>
<proteinExistence type="inferred from homology"/>
<dbReference type="GO" id="GO:0035435">
    <property type="term" value="P:phosphate ion transmembrane transport"/>
    <property type="evidence" value="ECO:0007669"/>
    <property type="project" value="InterPro"/>
</dbReference>
<dbReference type="NCBIfam" id="TIGR00974">
    <property type="entry name" value="3a0107s02c"/>
    <property type="match status" value="1"/>
</dbReference>
<dbReference type="GO" id="GO:0005886">
    <property type="term" value="C:plasma membrane"/>
    <property type="evidence" value="ECO:0007669"/>
    <property type="project" value="UniProtKB-SubCell"/>
</dbReference>
<evidence type="ECO:0000256" key="6">
    <source>
        <dbReference type="ARBA" id="ARBA00022692"/>
    </source>
</evidence>
<dbReference type="InterPro" id="IPR011864">
    <property type="entry name" value="Phosphate_PstC"/>
</dbReference>
<dbReference type="CDD" id="cd06261">
    <property type="entry name" value="TM_PBP2"/>
    <property type="match status" value="2"/>
</dbReference>
<organism evidence="11 12">
    <name type="scientific">Methanopyrus kandleri</name>
    <dbReference type="NCBI Taxonomy" id="2320"/>
    <lineage>
        <taxon>Archaea</taxon>
        <taxon>Methanobacteriati</taxon>
        <taxon>Methanobacteriota</taxon>
        <taxon>Methanomada group</taxon>
        <taxon>Methanopyri</taxon>
        <taxon>Methanopyrales</taxon>
        <taxon>Methanopyraceae</taxon>
        <taxon>Methanopyrus</taxon>
    </lineage>
</organism>
<keyword evidence="6 9" id="KW-0812">Transmembrane</keyword>
<name>A0A832WN30_9EURY</name>
<keyword evidence="5" id="KW-0592">Phosphate transport</keyword>
<comment type="subcellular location">
    <subcellularLocation>
        <location evidence="1">Cell membrane</location>
        <topology evidence="1">Multi-pass membrane protein</topology>
    </subcellularLocation>
</comment>
<dbReference type="InterPro" id="IPR005672">
    <property type="entry name" value="Phosphate_PstA"/>
</dbReference>
<feature type="transmembrane region" description="Helical" evidence="9">
    <location>
        <begin position="70"/>
        <end position="96"/>
    </location>
</feature>
<protein>
    <submittedName>
        <fullName evidence="11">Phosphate ABC transporter permease PstA</fullName>
    </submittedName>
</protein>
<keyword evidence="3" id="KW-0813">Transport</keyword>
<dbReference type="GO" id="GO:0005315">
    <property type="term" value="F:phosphate transmembrane transporter activity"/>
    <property type="evidence" value="ECO:0007669"/>
    <property type="project" value="InterPro"/>
</dbReference>
<dbReference type="NCBIfam" id="TIGR02138">
    <property type="entry name" value="phosphate_pstC"/>
    <property type="match status" value="1"/>
</dbReference>
<feature type="transmembrane region" description="Helical" evidence="9">
    <location>
        <begin position="307"/>
        <end position="340"/>
    </location>
</feature>
<comment type="similarity">
    <text evidence="2">Belongs to the binding-protein-dependent transport system permease family. CysTW subfamily.</text>
</comment>
<feature type="transmembrane region" description="Helical" evidence="9">
    <location>
        <begin position="147"/>
        <end position="165"/>
    </location>
</feature>
<evidence type="ECO:0000256" key="1">
    <source>
        <dbReference type="ARBA" id="ARBA00004651"/>
    </source>
</evidence>
<feature type="transmembrane region" description="Helical" evidence="9">
    <location>
        <begin position="214"/>
        <end position="235"/>
    </location>
</feature>
<dbReference type="AlphaFoldDB" id="A0A832WN30"/>
<dbReference type="InterPro" id="IPR035906">
    <property type="entry name" value="MetI-like_sf"/>
</dbReference>
<dbReference type="PANTHER" id="PTHR30425:SF1">
    <property type="entry name" value="PHOSPHATE TRANSPORT SYSTEM PERMEASE PROTEIN PSTC"/>
    <property type="match status" value="1"/>
</dbReference>
<dbReference type="Pfam" id="PF00528">
    <property type="entry name" value="BPD_transp_1"/>
    <property type="match status" value="2"/>
</dbReference>
<evidence type="ECO:0000313" key="12">
    <source>
        <dbReference type="Proteomes" id="UP000619545"/>
    </source>
</evidence>
<feature type="transmembrane region" description="Helical" evidence="9">
    <location>
        <begin position="368"/>
        <end position="394"/>
    </location>
</feature>
<gene>
    <name evidence="11" type="primary">pstA</name>
    <name evidence="11" type="ORF">HA336_06520</name>
</gene>
<comment type="caution">
    <text evidence="11">The sequence shown here is derived from an EMBL/GenBank/DDBJ whole genome shotgun (WGS) entry which is preliminary data.</text>
</comment>
<dbReference type="OMA" id="AGAVRYM"/>
<evidence type="ECO:0000256" key="8">
    <source>
        <dbReference type="ARBA" id="ARBA00023136"/>
    </source>
</evidence>
<feature type="transmembrane region" description="Helical" evidence="9">
    <location>
        <begin position="265"/>
        <end position="286"/>
    </location>
</feature>
<evidence type="ECO:0000256" key="5">
    <source>
        <dbReference type="ARBA" id="ARBA00022592"/>
    </source>
</evidence>
<evidence type="ECO:0000256" key="3">
    <source>
        <dbReference type="ARBA" id="ARBA00022448"/>
    </source>
</evidence>
<dbReference type="PROSITE" id="PS50928">
    <property type="entry name" value="ABC_TM1"/>
    <property type="match status" value="2"/>
</dbReference>
<keyword evidence="7 9" id="KW-1133">Transmembrane helix</keyword>
<keyword evidence="4" id="KW-1003">Cell membrane</keyword>
<dbReference type="PANTHER" id="PTHR30425">
    <property type="entry name" value="PHOSPHATE TRANSPORT SYSTEM PERMEASE PROTEIN PST"/>
    <property type="match status" value="1"/>
</dbReference>
<feature type="domain" description="ABC transmembrane type-1" evidence="10">
    <location>
        <begin position="369"/>
        <end position="579"/>
    </location>
</feature>
<evidence type="ECO:0000313" key="11">
    <source>
        <dbReference type="EMBL" id="HII70867.1"/>
    </source>
</evidence>
<evidence type="ECO:0000256" key="2">
    <source>
        <dbReference type="ARBA" id="ARBA00007069"/>
    </source>
</evidence>
<evidence type="ECO:0000259" key="10">
    <source>
        <dbReference type="PROSITE" id="PS50928"/>
    </source>
</evidence>
<sequence length="594" mass="63625">MREVAAKQAQESENLIKSATAAAAISIAAVIGIYLFLTLNGVKALQYDSVIDILFGTVWRPDSYPPRLGLLPMIISTLYVTLIAVVIAFPISLLCATYLAEFAPRILRRTLRPAIDMLAGIPSVVYGLFGILTLVPFAREYLGAPTGYSVLVAGIIVAIMILPYMTSVMMEAMRAVPREYVEAALGMGATRWQVVRTVLWPAARSGITAGGMLGTLRAMGETVAVALVAGAALMIPTSPLDPCRPLSAHILLQATVLPVGSPGYYALYFGGLVLMLMVTGVIVLAYRYRRRTGRIRVRKRKSHHARLNPVIVSKLMTGLMVLAGVIAAAALVGITGYIFANGVGALSWNILFGPINIGDPVHSSLYPALLGTLALMFYSTVFAALIGIPTALYLAEFAGDTAFTRAVRFAIDTLAGVPSIVYGLFGATLFVVYMKMGYSVLAGALTLAVMNLPVMVRTAEEAFRSVPREYVEAARGMGASWFHVVRDVLLPMAKPGITAGITLSMCRAAEEAAPIILTAVMIGLISTNPFVHVLQPTDALAFRIYLIAKEYLMEPGARATAFAAATVLVAVTLGLNLLAIYMRDKFERKIGRRG</sequence>
<accession>A0A832WN30</accession>